<dbReference type="EMBL" id="LAZR01058565">
    <property type="protein sequence ID" value="KKK69612.1"/>
    <property type="molecule type" value="Genomic_DNA"/>
</dbReference>
<dbReference type="AlphaFoldDB" id="A0A0F8XKF1"/>
<protein>
    <submittedName>
        <fullName evidence="1">Uncharacterized protein</fullName>
    </submittedName>
</protein>
<name>A0A0F8XKF1_9ZZZZ</name>
<sequence>MVPGISAPSINKLFYEVLFAATCWPRELRREEKMTVDSPGPVMLEIFHPQQRILTIPARLNSLPATAAETIWVLAGRDDMEFLSSI</sequence>
<organism evidence="1">
    <name type="scientific">marine sediment metagenome</name>
    <dbReference type="NCBI Taxonomy" id="412755"/>
    <lineage>
        <taxon>unclassified sequences</taxon>
        <taxon>metagenomes</taxon>
        <taxon>ecological metagenomes</taxon>
    </lineage>
</organism>
<accession>A0A0F8XKF1</accession>
<proteinExistence type="predicted"/>
<evidence type="ECO:0000313" key="1">
    <source>
        <dbReference type="EMBL" id="KKK69612.1"/>
    </source>
</evidence>
<comment type="caution">
    <text evidence="1">The sequence shown here is derived from an EMBL/GenBank/DDBJ whole genome shotgun (WGS) entry which is preliminary data.</text>
</comment>
<gene>
    <name evidence="1" type="ORF">LCGC14_2932300</name>
</gene>
<reference evidence="1" key="1">
    <citation type="journal article" date="2015" name="Nature">
        <title>Complex archaea that bridge the gap between prokaryotes and eukaryotes.</title>
        <authorList>
            <person name="Spang A."/>
            <person name="Saw J.H."/>
            <person name="Jorgensen S.L."/>
            <person name="Zaremba-Niedzwiedzka K."/>
            <person name="Martijn J."/>
            <person name="Lind A.E."/>
            <person name="van Eijk R."/>
            <person name="Schleper C."/>
            <person name="Guy L."/>
            <person name="Ettema T.J."/>
        </authorList>
    </citation>
    <scope>NUCLEOTIDE SEQUENCE</scope>
</reference>